<gene>
    <name evidence="1" type="ORF">GQS65_18970</name>
</gene>
<keyword evidence="2" id="KW-1185">Reference proteome</keyword>
<protein>
    <recommendedName>
        <fullName evidence="3">Helix-turn-helix domain-containing protein</fullName>
    </recommendedName>
</protein>
<evidence type="ECO:0000313" key="2">
    <source>
        <dbReference type="Proteomes" id="UP000451471"/>
    </source>
</evidence>
<dbReference type="RefSeq" id="WP_158206196.1">
    <property type="nucleotide sequence ID" value="NZ_WSZK01000036.1"/>
</dbReference>
<sequence>MTDVSAAQCARIATLVERGWAIREIAAEIGINRSTAGKHIRQECTHHQAPGTTCPVCGDRKVNLPQHLPCSDVPDQGVEGEG</sequence>
<reference evidence="1 2" key="1">
    <citation type="submission" date="2019-12" db="EMBL/GenBank/DDBJ databases">
        <title>Halocatena pleomorpha gen. nov. sp. nov., an extremely halophilic archaeon of family Halobacteriaceae isolated from saltpan soil.</title>
        <authorList>
            <person name="Pal Y."/>
            <person name="Verma A."/>
            <person name="Krishnamurthi S."/>
            <person name="Kumar P."/>
        </authorList>
    </citation>
    <scope>NUCLEOTIDE SEQUENCE [LARGE SCALE GENOMIC DNA]</scope>
    <source>
        <strain evidence="1 2">JCM 16495</strain>
    </source>
</reference>
<dbReference type="AlphaFoldDB" id="A0A6B0GVC8"/>
<dbReference type="EMBL" id="WSZK01000036">
    <property type="protein sequence ID" value="MWG36543.1"/>
    <property type="molecule type" value="Genomic_DNA"/>
</dbReference>
<comment type="caution">
    <text evidence="1">The sequence shown here is derived from an EMBL/GenBank/DDBJ whole genome shotgun (WGS) entry which is preliminary data.</text>
</comment>
<evidence type="ECO:0008006" key="3">
    <source>
        <dbReference type="Google" id="ProtNLM"/>
    </source>
</evidence>
<evidence type="ECO:0000313" key="1">
    <source>
        <dbReference type="EMBL" id="MWG36543.1"/>
    </source>
</evidence>
<accession>A0A6B0GVC8</accession>
<name>A0A6B0GVC8_9EURY</name>
<organism evidence="1 2">
    <name type="scientific">Halomarina oriensis</name>
    <dbReference type="NCBI Taxonomy" id="671145"/>
    <lineage>
        <taxon>Archaea</taxon>
        <taxon>Methanobacteriati</taxon>
        <taxon>Methanobacteriota</taxon>
        <taxon>Stenosarchaea group</taxon>
        <taxon>Halobacteria</taxon>
        <taxon>Halobacteriales</taxon>
        <taxon>Natronomonadaceae</taxon>
        <taxon>Halomarina</taxon>
    </lineage>
</organism>
<dbReference type="Proteomes" id="UP000451471">
    <property type="component" value="Unassembled WGS sequence"/>
</dbReference>
<proteinExistence type="predicted"/>